<gene>
    <name evidence="1" type="ORF">CEE63_11765</name>
</gene>
<comment type="caution">
    <text evidence="1">The sequence shown here is derived from an EMBL/GenBank/DDBJ whole genome shotgun (WGS) entry which is preliminary data.</text>
</comment>
<dbReference type="Proteomes" id="UP000197090">
    <property type="component" value="Unassembled WGS sequence"/>
</dbReference>
<evidence type="ECO:0000313" key="1">
    <source>
        <dbReference type="EMBL" id="OWQ73824.1"/>
    </source>
</evidence>
<sequence length="151" mass="16244">MAIVDIAFREWIADFKAANPSAADSRAILDTAQYAFAAGRKAQREIDAARQPVGQIVGYMDPNADFMLARPGDCVLMGNIVLWREPGSKYTKPLYDAPPAKAVDLANVIDQIAQQWDGCSYDAVGETIDVGQAIRAAGKRLANTDSQAVGK</sequence>
<dbReference type="RefSeq" id="WP_088497140.1">
    <property type="nucleotide sequence ID" value="NZ_NIVX01000076.1"/>
</dbReference>
<protein>
    <submittedName>
        <fullName evidence="1">Uncharacterized protein</fullName>
    </submittedName>
</protein>
<reference evidence="1 2" key="1">
    <citation type="submission" date="2017-06" db="EMBL/GenBank/DDBJ databases">
        <authorList>
            <person name="Kim H.J."/>
            <person name="Triplett B.A."/>
        </authorList>
    </citation>
    <scope>NUCLEOTIDE SEQUENCE [LARGE SCALE GENOMIC DNA]</scope>
    <source>
        <strain evidence="1 2">594</strain>
    </source>
</reference>
<proteinExistence type="predicted"/>
<evidence type="ECO:0000313" key="2">
    <source>
        <dbReference type="Proteomes" id="UP000197090"/>
    </source>
</evidence>
<name>A0A246I5R1_STEMA</name>
<dbReference type="EMBL" id="NIVX01000076">
    <property type="protein sequence ID" value="OWQ73824.1"/>
    <property type="molecule type" value="Genomic_DNA"/>
</dbReference>
<organism evidence="1 2">
    <name type="scientific">Stenotrophomonas maltophilia</name>
    <name type="common">Pseudomonas maltophilia</name>
    <name type="synonym">Xanthomonas maltophilia</name>
    <dbReference type="NCBI Taxonomy" id="40324"/>
    <lineage>
        <taxon>Bacteria</taxon>
        <taxon>Pseudomonadati</taxon>
        <taxon>Pseudomonadota</taxon>
        <taxon>Gammaproteobacteria</taxon>
        <taxon>Lysobacterales</taxon>
        <taxon>Lysobacteraceae</taxon>
        <taxon>Stenotrophomonas</taxon>
        <taxon>Stenotrophomonas maltophilia group</taxon>
    </lineage>
</organism>
<accession>A0A246I5R1</accession>
<dbReference type="AlphaFoldDB" id="A0A246I5R1"/>